<dbReference type="InterPro" id="IPR058929">
    <property type="entry name" value="Ig_halo"/>
</dbReference>
<evidence type="ECO:0000256" key="1">
    <source>
        <dbReference type="SAM" id="MobiDB-lite"/>
    </source>
</evidence>
<feature type="compositionally biased region" description="Pro residues" evidence="1">
    <location>
        <begin position="29"/>
        <end position="41"/>
    </location>
</feature>
<evidence type="ECO:0000313" key="3">
    <source>
        <dbReference type="EMBL" id="MDS0222290.1"/>
    </source>
</evidence>
<feature type="region of interest" description="Disordered" evidence="1">
    <location>
        <begin position="19"/>
        <end position="61"/>
    </location>
</feature>
<protein>
    <recommendedName>
        <fullName evidence="2">Ig-like domain-containing protein</fullName>
    </recommendedName>
</protein>
<dbReference type="PROSITE" id="PS51257">
    <property type="entry name" value="PROKAR_LIPOPROTEIN"/>
    <property type="match status" value="1"/>
</dbReference>
<dbReference type="AlphaFoldDB" id="A0AAE4JI95"/>
<dbReference type="EMBL" id="JAMQOM010000005">
    <property type="protein sequence ID" value="MDS0222290.1"/>
    <property type="molecule type" value="Genomic_DNA"/>
</dbReference>
<gene>
    <name evidence="3" type="ORF">NDI54_13120</name>
</gene>
<proteinExistence type="predicted"/>
<accession>A0AAE4JI95</accession>
<organism evidence="3 4">
    <name type="scientific">Haloarcula terrestris</name>
    <dbReference type="NCBI Taxonomy" id="2950533"/>
    <lineage>
        <taxon>Archaea</taxon>
        <taxon>Methanobacteriati</taxon>
        <taxon>Methanobacteriota</taxon>
        <taxon>Stenosarchaea group</taxon>
        <taxon>Halobacteria</taxon>
        <taxon>Halobacteriales</taxon>
        <taxon>Haloarculaceae</taxon>
        <taxon>Haloarcula</taxon>
    </lineage>
</organism>
<sequence>MKRRDFLAAVACGTGVLAGCSTNSGPVRDPSPTPEPTPPPGVNTLTEEKPLPTPDAVSDETAARSFVETHERRYVYNELVDGFGTTQPATDITVESTDAAVVYTTDEGYYLLSTCRGSAQYYDPDGSPRGAGRNAASVAHFVGSDIHRRIPFNAYRCAEPIVTDSGEGDEDRSSARFQIYDFETPPNYDQPDQGGHEVTVRVSDAIGEVVLDRDYQTSLPLTVQPKVTPTTGEYSLSVSTTDGGQVQHDWSLSGAIDPTWWALTVLITHSGDVTVQTLYPNEMVGLPSTSLCTRMG</sequence>
<keyword evidence="4" id="KW-1185">Reference proteome</keyword>
<dbReference type="Proteomes" id="UP001253439">
    <property type="component" value="Unassembled WGS sequence"/>
</dbReference>
<reference evidence="3 4" key="1">
    <citation type="submission" date="2022-06" db="EMBL/GenBank/DDBJ databases">
        <title>Haloarcula sp. a new haloarchaeum isolate from saline soil.</title>
        <authorList>
            <person name="Strakova D."/>
            <person name="Galisteo C."/>
            <person name="Sanchez-Porro C."/>
            <person name="Ventosa A."/>
        </authorList>
    </citation>
    <scope>NUCLEOTIDE SEQUENCE [LARGE SCALE GENOMIC DNA]</scope>
    <source>
        <strain evidence="3 4">S1AR25-5A</strain>
    </source>
</reference>
<name>A0AAE4JI95_9EURY</name>
<comment type="caution">
    <text evidence="3">The sequence shown here is derived from an EMBL/GenBank/DDBJ whole genome shotgun (WGS) entry which is preliminary data.</text>
</comment>
<evidence type="ECO:0000313" key="4">
    <source>
        <dbReference type="Proteomes" id="UP001253439"/>
    </source>
</evidence>
<dbReference type="Pfam" id="PF25942">
    <property type="entry name" value="Ig_halo"/>
    <property type="match status" value="1"/>
</dbReference>
<evidence type="ECO:0000259" key="2">
    <source>
        <dbReference type="Pfam" id="PF25942"/>
    </source>
</evidence>
<feature type="domain" description="Ig-like" evidence="2">
    <location>
        <begin position="196"/>
        <end position="277"/>
    </location>
</feature>
<dbReference type="RefSeq" id="WP_310896908.1">
    <property type="nucleotide sequence ID" value="NZ_JAMQOM010000005.1"/>
</dbReference>